<dbReference type="AlphaFoldDB" id="A0A451D7D1"/>
<evidence type="ECO:0000256" key="5">
    <source>
        <dbReference type="ARBA" id="ARBA00022989"/>
    </source>
</evidence>
<dbReference type="InterPro" id="IPR003918">
    <property type="entry name" value="NADH_UbQ_OxRdtase"/>
</dbReference>
<dbReference type="PANTHER" id="PTHR43507">
    <property type="entry name" value="NADH-UBIQUINONE OXIDOREDUCTASE CHAIN 4"/>
    <property type="match status" value="1"/>
</dbReference>
<dbReference type="Proteomes" id="UP000294441">
    <property type="component" value="Chromosome 1"/>
</dbReference>
<dbReference type="Pfam" id="PF00361">
    <property type="entry name" value="Proton_antipo_M"/>
    <property type="match status" value="1"/>
</dbReference>
<evidence type="ECO:0000256" key="9">
    <source>
        <dbReference type="ARBA" id="ARBA00031584"/>
    </source>
</evidence>
<dbReference type="OrthoDB" id="9768329at2"/>
<evidence type="ECO:0000259" key="13">
    <source>
        <dbReference type="Pfam" id="PF00361"/>
    </source>
</evidence>
<evidence type="ECO:0000313" key="14">
    <source>
        <dbReference type="EMBL" id="VFP81742.1"/>
    </source>
</evidence>
<dbReference type="NCBIfam" id="NF004498">
    <property type="entry name" value="PRK05846.1-1"/>
    <property type="match status" value="1"/>
</dbReference>
<dbReference type="EMBL" id="LR217713">
    <property type="protein sequence ID" value="VFP81742.1"/>
    <property type="molecule type" value="Genomic_DNA"/>
</dbReference>
<feature type="domain" description="NADH:quinone oxidoreductase/Mrp antiporter transmembrane" evidence="13">
    <location>
        <begin position="134"/>
        <end position="431"/>
    </location>
</feature>
<dbReference type="GO" id="GO:0003954">
    <property type="term" value="F:NADH dehydrogenase activity"/>
    <property type="evidence" value="ECO:0007669"/>
    <property type="project" value="TreeGrafter"/>
</dbReference>
<evidence type="ECO:0000256" key="8">
    <source>
        <dbReference type="ARBA" id="ARBA00025811"/>
    </source>
</evidence>
<dbReference type="GO" id="GO:0042773">
    <property type="term" value="P:ATP synthesis coupled electron transport"/>
    <property type="evidence" value="ECO:0007669"/>
    <property type="project" value="InterPro"/>
</dbReference>
<reference evidence="14 15" key="1">
    <citation type="submission" date="2019-02" db="EMBL/GenBank/DDBJ databases">
        <authorList>
            <person name="Manzano-Marin A."/>
            <person name="Manzano-Marin A."/>
        </authorList>
    </citation>
    <scope>NUCLEOTIDE SEQUENCE [LARGE SCALE GENOMIC DNA]</scope>
    <source>
        <strain evidence="14 15">ErCicurvipes</strain>
    </source>
</reference>
<dbReference type="GeneID" id="66304347"/>
<evidence type="ECO:0000256" key="12">
    <source>
        <dbReference type="SAM" id="Phobius"/>
    </source>
</evidence>
<dbReference type="GO" id="GO:0008137">
    <property type="term" value="F:NADH dehydrogenase (ubiquinone) activity"/>
    <property type="evidence" value="ECO:0007669"/>
    <property type="project" value="InterPro"/>
</dbReference>
<comment type="similarity">
    <text evidence="2">Belongs to the complex I subunit 4 family.</text>
</comment>
<dbReference type="GO" id="GO:0016020">
    <property type="term" value="C:membrane"/>
    <property type="evidence" value="ECO:0007669"/>
    <property type="project" value="UniProtKB-SubCell"/>
</dbReference>
<feature type="transmembrane region" description="Helical" evidence="12">
    <location>
        <begin position="418"/>
        <end position="440"/>
    </location>
</feature>
<feature type="transmembrane region" description="Helical" evidence="12">
    <location>
        <begin position="222"/>
        <end position="244"/>
    </location>
</feature>
<feature type="transmembrane region" description="Helical" evidence="12">
    <location>
        <begin position="383"/>
        <end position="406"/>
    </location>
</feature>
<accession>A0A451D7D1</accession>
<keyword evidence="5 12" id="KW-1133">Transmembrane helix</keyword>
<evidence type="ECO:0000256" key="1">
    <source>
        <dbReference type="ARBA" id="ARBA00004127"/>
    </source>
</evidence>
<feature type="transmembrane region" description="Helical" evidence="12">
    <location>
        <begin position="256"/>
        <end position="276"/>
    </location>
</feature>
<dbReference type="GO" id="GO:0048039">
    <property type="term" value="F:ubiquinone binding"/>
    <property type="evidence" value="ECO:0007669"/>
    <property type="project" value="TreeGrafter"/>
</dbReference>
<feature type="transmembrane region" description="Helical" evidence="12">
    <location>
        <begin position="121"/>
        <end position="154"/>
    </location>
</feature>
<gene>
    <name evidence="14" type="primary">nuoM</name>
    <name evidence="14" type="ORF">ERCICURV3402_068</name>
</gene>
<dbReference type="InterPro" id="IPR001750">
    <property type="entry name" value="ND/Mrp_TM"/>
</dbReference>
<comment type="subcellular location">
    <subcellularLocation>
        <location evidence="1">Endomembrane system</location>
        <topology evidence="1">Multi-pass membrane protein</topology>
    </subcellularLocation>
    <subcellularLocation>
        <location evidence="11">Membrane</location>
        <topology evidence="11">Multi-pass membrane protein</topology>
    </subcellularLocation>
</comment>
<feature type="transmembrane region" description="Helical" evidence="12">
    <location>
        <begin position="174"/>
        <end position="197"/>
    </location>
</feature>
<organism evidence="14 15">
    <name type="scientific">Candidatus Erwinia haradaeae</name>
    <dbReference type="NCBI Taxonomy" id="1922217"/>
    <lineage>
        <taxon>Bacteria</taxon>
        <taxon>Pseudomonadati</taxon>
        <taxon>Pseudomonadota</taxon>
        <taxon>Gammaproteobacteria</taxon>
        <taxon>Enterobacterales</taxon>
        <taxon>Erwiniaceae</taxon>
        <taxon>Erwinia</taxon>
    </lineage>
</organism>
<evidence type="ECO:0000256" key="7">
    <source>
        <dbReference type="ARBA" id="ARBA00025189"/>
    </source>
</evidence>
<evidence type="ECO:0000256" key="4">
    <source>
        <dbReference type="ARBA" id="ARBA00022692"/>
    </source>
</evidence>
<feature type="transmembrane region" description="Helical" evidence="12">
    <location>
        <begin position="288"/>
        <end position="307"/>
    </location>
</feature>
<dbReference type="GO" id="GO:0015990">
    <property type="term" value="P:electron transport coupled proton transport"/>
    <property type="evidence" value="ECO:0007669"/>
    <property type="project" value="TreeGrafter"/>
</dbReference>
<evidence type="ECO:0000256" key="11">
    <source>
        <dbReference type="RuleBase" id="RU000320"/>
    </source>
</evidence>
<comment type="function">
    <text evidence="7">NDH-1 shuttles electrons from NADH, via FMN and iron-sulfur (Fe-S) centers, to quinones in the respiratory chain. Couples the redox reaction to proton translocation (for every two electrons transferred, four hydrogen ions are translocated across the cytoplasmic membrane), and thus conserves the redox energy in a proton gradient.</text>
</comment>
<comment type="subunit">
    <text evidence="8">Composed of 13 different subunits. Subunits NuoA, H, J, K, L, M, N constitute the membrane sector of the complex.</text>
</comment>
<dbReference type="InterPro" id="IPR010227">
    <property type="entry name" value="NADH_Q_OxRdtase_chainM/4"/>
</dbReference>
<dbReference type="NCBIfam" id="TIGR01972">
    <property type="entry name" value="NDH_I_M"/>
    <property type="match status" value="1"/>
</dbReference>
<evidence type="ECO:0000256" key="3">
    <source>
        <dbReference type="ARBA" id="ARBA00019906"/>
    </source>
</evidence>
<feature type="transmembrane region" description="Helical" evidence="12">
    <location>
        <begin position="342"/>
        <end position="363"/>
    </location>
</feature>
<evidence type="ECO:0000256" key="6">
    <source>
        <dbReference type="ARBA" id="ARBA00023136"/>
    </source>
</evidence>
<dbReference type="PANTHER" id="PTHR43507:SF1">
    <property type="entry name" value="NADH-UBIQUINONE OXIDOREDUCTASE CHAIN 4"/>
    <property type="match status" value="1"/>
</dbReference>
<keyword evidence="14" id="KW-0560">Oxidoreductase</keyword>
<feature type="transmembrane region" description="Helical" evidence="12">
    <location>
        <begin position="461"/>
        <end position="478"/>
    </location>
</feature>
<name>A0A451D7D1_9GAMM</name>
<feature type="transmembrane region" description="Helical" evidence="12">
    <location>
        <begin position="75"/>
        <end position="101"/>
    </location>
</feature>
<protein>
    <recommendedName>
        <fullName evidence="3">NADH-quinone oxidoreductase subunit M</fullName>
    </recommendedName>
    <alternativeName>
        <fullName evidence="9">NADH dehydrogenase I subunit M</fullName>
    </alternativeName>
    <alternativeName>
        <fullName evidence="10">NDH-1 subunit M</fullName>
    </alternativeName>
</protein>
<dbReference type="RefSeq" id="WP_157992397.1">
    <property type="nucleotide sequence ID" value="NZ_LR217713.1"/>
</dbReference>
<evidence type="ECO:0000256" key="10">
    <source>
        <dbReference type="ARBA" id="ARBA00032798"/>
    </source>
</evidence>
<feature type="transmembrane region" description="Helical" evidence="12">
    <location>
        <begin position="314"/>
        <end position="336"/>
    </location>
</feature>
<evidence type="ECO:0000256" key="2">
    <source>
        <dbReference type="ARBA" id="ARBA00009025"/>
    </source>
</evidence>
<evidence type="ECO:0000313" key="15">
    <source>
        <dbReference type="Proteomes" id="UP000294441"/>
    </source>
</evidence>
<keyword evidence="4 11" id="KW-0812">Transmembrane</keyword>
<dbReference type="GO" id="GO:0012505">
    <property type="term" value="C:endomembrane system"/>
    <property type="evidence" value="ECO:0007669"/>
    <property type="project" value="UniProtKB-SubCell"/>
</dbReference>
<proteinExistence type="inferred from homology"/>
<dbReference type="PRINTS" id="PR01437">
    <property type="entry name" value="NUOXDRDTASE4"/>
</dbReference>
<feature type="transmembrane region" description="Helical" evidence="12">
    <location>
        <begin position="33"/>
        <end position="55"/>
    </location>
</feature>
<sequence>MLLPWLIALPLFGGVCCWYSEQFGEKKPRWIALMVMGFILILSILSWALGSYGLLQTSGHAQWQHEFSTQWIPRFGINFHLALDGLSLIMIVLTSIVGIMATLCAWNEIKKLHGFFHFNLLWILSGVIGVFLSIDLFLFLLFWEMILVPMYLIIIIWGHKDVVSKIGVTSGTKFLIYTQLSGLLMLISILGLVITHYHATGEWTFNYEHLLNTPMSPGVERLLMIGFFIAFSIKMPIVPLHGWLPDTHTQTPTGGSVDLVGILLKTSAYGLLRFVLPLFPRASFEFSPIAMSLGVVSIFYGAFLAFSQNDMKRWLAYSSISHTGFLLIAIYSNSFLSYQGAVIQMIAHSLSASALFILCGQIYERLHTRDMREMGGLWSRIKWLPGFSLFFVMANIGIPGTGNFIGEFMILVGSFHSAPIFSIIATCSLIFTAVYSLFMMKRVYYGAVKLQTPLSGMSPREYLMILTFVILSLCLGMYPQPILNISYSGMMNIHNWLTSSISVIRL</sequence>
<keyword evidence="6 12" id="KW-0472">Membrane</keyword>